<dbReference type="SUPFAM" id="SSF48726">
    <property type="entry name" value="Immunoglobulin"/>
    <property type="match status" value="1"/>
</dbReference>
<dbReference type="InterPro" id="IPR011162">
    <property type="entry name" value="MHC_I/II-like_Ag-recog"/>
</dbReference>
<dbReference type="InterPro" id="IPR001039">
    <property type="entry name" value="MHC_I_a_a1/a2"/>
</dbReference>
<reference evidence="14" key="3">
    <citation type="submission" date="2025-09" db="UniProtKB">
        <authorList>
            <consortium name="Ensembl"/>
        </authorList>
    </citation>
    <scope>IDENTIFICATION</scope>
</reference>
<dbReference type="GO" id="GO:0005102">
    <property type="term" value="F:signaling receptor binding"/>
    <property type="evidence" value="ECO:0007669"/>
    <property type="project" value="TreeGrafter"/>
</dbReference>
<dbReference type="PANTHER" id="PTHR16675">
    <property type="entry name" value="MHC CLASS I-RELATED"/>
    <property type="match status" value="1"/>
</dbReference>
<dbReference type="CDD" id="cd07698">
    <property type="entry name" value="IgC1_MHC_I_alpha3"/>
    <property type="match status" value="1"/>
</dbReference>
<evidence type="ECO:0000256" key="4">
    <source>
        <dbReference type="ARBA" id="ARBA00022451"/>
    </source>
</evidence>
<keyword evidence="9" id="KW-0325">Glycoprotein</keyword>
<dbReference type="Gene3D" id="2.60.40.10">
    <property type="entry name" value="Immunoglobulins"/>
    <property type="match status" value="1"/>
</dbReference>
<comment type="similarity">
    <text evidence="3 10">Belongs to the MHC class I family.</text>
</comment>
<dbReference type="InterPro" id="IPR007110">
    <property type="entry name" value="Ig-like_dom"/>
</dbReference>
<dbReference type="PROSITE" id="PS50835">
    <property type="entry name" value="IG_LIKE"/>
    <property type="match status" value="1"/>
</dbReference>
<evidence type="ECO:0000256" key="6">
    <source>
        <dbReference type="ARBA" id="ARBA00022859"/>
    </source>
</evidence>
<evidence type="ECO:0000256" key="5">
    <source>
        <dbReference type="ARBA" id="ARBA00022692"/>
    </source>
</evidence>
<dbReference type="GO" id="GO:0005615">
    <property type="term" value="C:extracellular space"/>
    <property type="evidence" value="ECO:0007669"/>
    <property type="project" value="TreeGrafter"/>
</dbReference>
<dbReference type="PROSITE" id="PS00290">
    <property type="entry name" value="IG_MHC"/>
    <property type="match status" value="1"/>
</dbReference>
<keyword evidence="6" id="KW-0391">Immunity</keyword>
<keyword evidence="15" id="KW-1185">Reference proteome</keyword>
<dbReference type="Ensembl" id="ENSPEMT00000018796.2">
    <property type="protein sequence ID" value="ENSPEMP00000014522.2"/>
    <property type="gene ID" value="ENSPEMG00000014299.2"/>
</dbReference>
<evidence type="ECO:0000313" key="15">
    <source>
        <dbReference type="Proteomes" id="UP000694547"/>
    </source>
</evidence>
<dbReference type="FunFam" id="2.60.40.10:FF:000014">
    <property type="entry name" value="H-2 class I histocompatibility antigen, alpha chain"/>
    <property type="match status" value="1"/>
</dbReference>
<evidence type="ECO:0000256" key="10">
    <source>
        <dbReference type="RuleBase" id="RU004439"/>
    </source>
</evidence>
<dbReference type="GO" id="GO:0042605">
    <property type="term" value="F:peptide antigen binding"/>
    <property type="evidence" value="ECO:0007669"/>
    <property type="project" value="TreeGrafter"/>
</dbReference>
<dbReference type="Pfam" id="PF00129">
    <property type="entry name" value="MHC_I"/>
    <property type="match status" value="1"/>
</dbReference>
<dbReference type="GO" id="GO:0002476">
    <property type="term" value="P:antigen processing and presentation of endogenous peptide antigen via MHC class Ib"/>
    <property type="evidence" value="ECO:0007669"/>
    <property type="project" value="TreeGrafter"/>
</dbReference>
<accession>A0A8C8TL68</accession>
<keyword evidence="7 11" id="KW-1133">Transmembrane helix</keyword>
<evidence type="ECO:0000256" key="12">
    <source>
        <dbReference type="SAM" id="SignalP"/>
    </source>
</evidence>
<feature type="transmembrane region" description="Helical" evidence="11">
    <location>
        <begin position="309"/>
        <end position="332"/>
    </location>
</feature>
<evidence type="ECO:0000259" key="13">
    <source>
        <dbReference type="PROSITE" id="PS50835"/>
    </source>
</evidence>
<dbReference type="InterPro" id="IPR036179">
    <property type="entry name" value="Ig-like_dom_sf"/>
</dbReference>
<dbReference type="SMART" id="SM00407">
    <property type="entry name" value="IGc1"/>
    <property type="match status" value="1"/>
</dbReference>
<comment type="function">
    <text evidence="1">Involved in the presentation of foreign antigens to the immune system.</text>
</comment>
<dbReference type="GO" id="GO:0098553">
    <property type="term" value="C:lumenal side of endoplasmic reticulum membrane"/>
    <property type="evidence" value="ECO:0007669"/>
    <property type="project" value="UniProtKB-ARBA"/>
</dbReference>
<keyword evidence="4" id="KW-0490">MHC I</keyword>
<dbReference type="Proteomes" id="UP000694547">
    <property type="component" value="Chromosome 21"/>
</dbReference>
<dbReference type="GO" id="GO:0002486">
    <property type="term" value="P:antigen processing and presentation of endogenous peptide antigen via MHC class I via ER pathway, TAP-independent"/>
    <property type="evidence" value="ECO:0007669"/>
    <property type="project" value="TreeGrafter"/>
</dbReference>
<dbReference type="InterPro" id="IPR003006">
    <property type="entry name" value="Ig/MHC_CS"/>
</dbReference>
<dbReference type="AlphaFoldDB" id="A0A8C8TL68"/>
<protein>
    <recommendedName>
        <fullName evidence="13">Ig-like domain-containing protein</fullName>
    </recommendedName>
</protein>
<dbReference type="GO" id="GO:0030670">
    <property type="term" value="C:phagocytic vesicle membrane"/>
    <property type="evidence" value="ECO:0007669"/>
    <property type="project" value="UniProtKB-ARBA"/>
</dbReference>
<dbReference type="GO" id="GO:0009897">
    <property type="term" value="C:external side of plasma membrane"/>
    <property type="evidence" value="ECO:0007669"/>
    <property type="project" value="TreeGrafter"/>
</dbReference>
<dbReference type="InterPro" id="IPR003597">
    <property type="entry name" value="Ig_C1-set"/>
</dbReference>
<evidence type="ECO:0000256" key="11">
    <source>
        <dbReference type="SAM" id="Phobius"/>
    </source>
</evidence>
<dbReference type="PRINTS" id="PR01638">
    <property type="entry name" value="MHCCLASSI"/>
</dbReference>
<dbReference type="SUPFAM" id="SSF54452">
    <property type="entry name" value="MHC antigen-recognition domain"/>
    <property type="match status" value="1"/>
</dbReference>
<dbReference type="Pfam" id="PF07654">
    <property type="entry name" value="C1-set"/>
    <property type="match status" value="1"/>
</dbReference>
<evidence type="ECO:0000256" key="9">
    <source>
        <dbReference type="ARBA" id="ARBA00023180"/>
    </source>
</evidence>
<dbReference type="GO" id="GO:0042612">
    <property type="term" value="C:MHC class I protein complex"/>
    <property type="evidence" value="ECO:0007669"/>
    <property type="project" value="UniProtKB-KW"/>
</dbReference>
<dbReference type="InterPro" id="IPR050208">
    <property type="entry name" value="MHC_class-I_related"/>
</dbReference>
<proteinExistence type="inferred from homology"/>
<reference evidence="14 15" key="1">
    <citation type="submission" date="2018-10" db="EMBL/GenBank/DDBJ databases">
        <title>Improved assembly of the deer mouse Peromyscus maniculatus genome.</title>
        <authorList>
            <person name="Lassance J.-M."/>
            <person name="Hoekstra H.E."/>
        </authorList>
    </citation>
    <scope>NUCLEOTIDE SEQUENCE [LARGE SCALE GENOMIC DNA]</scope>
</reference>
<gene>
    <name evidence="14" type="primary">LOC102909384</name>
</gene>
<evidence type="ECO:0000256" key="3">
    <source>
        <dbReference type="ARBA" id="ARBA00006909"/>
    </source>
</evidence>
<dbReference type="GeneTree" id="ENSGT01120000271826"/>
<comment type="subcellular location">
    <subcellularLocation>
        <location evidence="2">Membrane</location>
        <topology evidence="2">Single-pass type I membrane protein</topology>
    </subcellularLocation>
</comment>
<evidence type="ECO:0000256" key="8">
    <source>
        <dbReference type="ARBA" id="ARBA00023136"/>
    </source>
</evidence>
<evidence type="ECO:0000313" key="14">
    <source>
        <dbReference type="Ensembl" id="ENSPEMP00000014522.2"/>
    </source>
</evidence>
<evidence type="ECO:0000256" key="7">
    <source>
        <dbReference type="ARBA" id="ARBA00022989"/>
    </source>
</evidence>
<evidence type="ECO:0000256" key="2">
    <source>
        <dbReference type="ARBA" id="ARBA00004479"/>
    </source>
</evidence>
<dbReference type="GO" id="GO:0006955">
    <property type="term" value="P:immune response"/>
    <property type="evidence" value="ECO:0007669"/>
    <property type="project" value="TreeGrafter"/>
</dbReference>
<dbReference type="GO" id="GO:0001916">
    <property type="term" value="P:positive regulation of T cell mediated cytotoxicity"/>
    <property type="evidence" value="ECO:0007669"/>
    <property type="project" value="TreeGrafter"/>
</dbReference>
<dbReference type="InterPro" id="IPR037055">
    <property type="entry name" value="MHC_I-like_Ag-recog_sf"/>
</dbReference>
<keyword evidence="5 11" id="KW-0812">Transmembrane</keyword>
<sequence>MKTLAPQALLLLLLANLALTNHLEGSHSLLFFQTLLTWPDFVDFYFTYLGYVDDTQFMGYNSRAETPRMEPRAQWMHQTKPEFWEYETQRALTFTKQLTEQLKAVLQIYNESTAGYHTVQMVHGCSVMHGGYFHRGYYELIYDGSDYIALNEDQSTWTAHGKAAQIIRHQWKMKDYAELLKPYVEDTCVNNLRDYLEKGKEILLRTDTPKTHMTHKVRADGKITLRCWALDFYPADITLTWQRDGSNQTQDMEMMDTRPAGDGTFQKWAAVVVPYGEAQLYTCHVTHEGLPEPITLRWGKEPPQPSVPIMPIVTGLVLGAVLVGAVVTFLIWKRRTKGKERAGSEFKSPWEYQVQLRVCPATGEQRFLHTVAYSVLC</sequence>
<dbReference type="PANTHER" id="PTHR16675:SF283">
    <property type="entry name" value="HISTOCOMPATIBILITY 2, M REGION LOCUS 1-RELATED"/>
    <property type="match status" value="1"/>
</dbReference>
<keyword evidence="8 11" id="KW-0472">Membrane</keyword>
<name>A0A8C8TL68_PERMB</name>
<organism evidence="14 15">
    <name type="scientific">Peromyscus maniculatus bairdii</name>
    <name type="common">Prairie deer mouse</name>
    <dbReference type="NCBI Taxonomy" id="230844"/>
    <lineage>
        <taxon>Eukaryota</taxon>
        <taxon>Metazoa</taxon>
        <taxon>Chordata</taxon>
        <taxon>Craniata</taxon>
        <taxon>Vertebrata</taxon>
        <taxon>Euteleostomi</taxon>
        <taxon>Mammalia</taxon>
        <taxon>Eutheria</taxon>
        <taxon>Euarchontoglires</taxon>
        <taxon>Glires</taxon>
        <taxon>Rodentia</taxon>
        <taxon>Myomorpha</taxon>
        <taxon>Muroidea</taxon>
        <taxon>Cricetidae</taxon>
        <taxon>Neotominae</taxon>
        <taxon>Peromyscus</taxon>
    </lineage>
</organism>
<evidence type="ECO:0000256" key="1">
    <source>
        <dbReference type="ARBA" id="ARBA00002297"/>
    </source>
</evidence>
<keyword evidence="12" id="KW-0732">Signal</keyword>
<dbReference type="InterPro" id="IPR011161">
    <property type="entry name" value="MHC_I-like_Ag-recog"/>
</dbReference>
<dbReference type="FunFam" id="3.30.500.10:FF:000001">
    <property type="entry name" value="H-2 class I histocompatibility antigen, alpha chain"/>
    <property type="match status" value="1"/>
</dbReference>
<dbReference type="InterPro" id="IPR013783">
    <property type="entry name" value="Ig-like_fold"/>
</dbReference>
<feature type="chain" id="PRO_5034164020" description="Ig-like domain-containing protein" evidence="12">
    <location>
        <begin position="21"/>
        <end position="377"/>
    </location>
</feature>
<feature type="signal peptide" evidence="12">
    <location>
        <begin position="1"/>
        <end position="20"/>
    </location>
</feature>
<feature type="domain" description="Ig-like" evidence="13">
    <location>
        <begin position="209"/>
        <end position="295"/>
    </location>
</feature>
<reference evidence="14" key="2">
    <citation type="submission" date="2025-08" db="UniProtKB">
        <authorList>
            <consortium name="Ensembl"/>
        </authorList>
    </citation>
    <scope>IDENTIFICATION</scope>
</reference>
<dbReference type="Gene3D" id="3.30.500.10">
    <property type="entry name" value="MHC class I-like antigen recognition-like"/>
    <property type="match status" value="1"/>
</dbReference>